<evidence type="ECO:0000259" key="14">
    <source>
        <dbReference type="Pfam" id="PF00593"/>
    </source>
</evidence>
<dbReference type="Pfam" id="PF07715">
    <property type="entry name" value="Plug"/>
    <property type="match status" value="1"/>
</dbReference>
<evidence type="ECO:0000313" key="17">
    <source>
        <dbReference type="Proteomes" id="UP000199310"/>
    </source>
</evidence>
<name>A0A1I0S9E0_9BACT</name>
<dbReference type="InterPro" id="IPR039426">
    <property type="entry name" value="TonB-dep_rcpt-like"/>
</dbReference>
<evidence type="ECO:0000256" key="10">
    <source>
        <dbReference type="PROSITE-ProRule" id="PRU01360"/>
    </source>
</evidence>
<evidence type="ECO:0000256" key="3">
    <source>
        <dbReference type="ARBA" id="ARBA00022452"/>
    </source>
</evidence>
<evidence type="ECO:0000256" key="11">
    <source>
        <dbReference type="RuleBase" id="RU003357"/>
    </source>
</evidence>
<evidence type="ECO:0000256" key="9">
    <source>
        <dbReference type="ARBA" id="ARBA00023237"/>
    </source>
</evidence>
<reference evidence="17" key="1">
    <citation type="submission" date="2016-10" db="EMBL/GenBank/DDBJ databases">
        <authorList>
            <person name="Varghese N."/>
            <person name="Submissions S."/>
        </authorList>
    </citation>
    <scope>NUCLEOTIDE SEQUENCE [LARGE SCALE GENOMIC DNA]</scope>
    <source>
        <strain evidence="17">DSM 3695</strain>
    </source>
</reference>
<evidence type="ECO:0000256" key="13">
    <source>
        <dbReference type="SAM" id="SignalP"/>
    </source>
</evidence>
<evidence type="ECO:0000256" key="1">
    <source>
        <dbReference type="ARBA" id="ARBA00004571"/>
    </source>
</evidence>
<dbReference type="SUPFAM" id="SSF56935">
    <property type="entry name" value="Porins"/>
    <property type="match status" value="1"/>
</dbReference>
<accession>A0A1I0S9E0</accession>
<dbReference type="CDD" id="cd01347">
    <property type="entry name" value="ligand_gated_channel"/>
    <property type="match status" value="1"/>
</dbReference>
<keyword evidence="3 10" id="KW-1134">Transmembrane beta strand</keyword>
<proteinExistence type="inferred from homology"/>
<feature type="signal peptide" evidence="13">
    <location>
        <begin position="1"/>
        <end position="20"/>
    </location>
</feature>
<keyword evidence="6 11" id="KW-0798">TonB box</keyword>
<feature type="domain" description="TonB-dependent receptor-like beta-barrel" evidence="14">
    <location>
        <begin position="311"/>
        <end position="688"/>
    </location>
</feature>
<evidence type="ECO:0000256" key="4">
    <source>
        <dbReference type="ARBA" id="ARBA00022692"/>
    </source>
</evidence>
<dbReference type="Proteomes" id="UP000199310">
    <property type="component" value="Unassembled WGS sequence"/>
</dbReference>
<dbReference type="GO" id="GO:0015344">
    <property type="term" value="F:siderophore uptake transmembrane transporter activity"/>
    <property type="evidence" value="ECO:0007669"/>
    <property type="project" value="TreeGrafter"/>
</dbReference>
<dbReference type="InterPro" id="IPR037066">
    <property type="entry name" value="Plug_dom_sf"/>
</dbReference>
<dbReference type="InterPro" id="IPR036942">
    <property type="entry name" value="Beta-barrel_TonB_sf"/>
</dbReference>
<dbReference type="STRING" id="29529.SAMN04488122_5116"/>
<evidence type="ECO:0000256" key="12">
    <source>
        <dbReference type="SAM" id="MobiDB-lite"/>
    </source>
</evidence>
<dbReference type="InterPro" id="IPR012910">
    <property type="entry name" value="Plug_dom"/>
</dbReference>
<evidence type="ECO:0000256" key="8">
    <source>
        <dbReference type="ARBA" id="ARBA00023170"/>
    </source>
</evidence>
<dbReference type="Pfam" id="PF00593">
    <property type="entry name" value="TonB_dep_Rec_b-barrel"/>
    <property type="match status" value="1"/>
</dbReference>
<dbReference type="Gene3D" id="2.170.130.10">
    <property type="entry name" value="TonB-dependent receptor, plug domain"/>
    <property type="match status" value="1"/>
</dbReference>
<evidence type="ECO:0000256" key="2">
    <source>
        <dbReference type="ARBA" id="ARBA00022448"/>
    </source>
</evidence>
<sequence>MKQKWRCLLMALCWPVMAVAQEKQHTREQPRDTTGSPRKLREVNITGNNRTKSEAAALKKSVVPVTILSGKEIENRASNLNEMLARQAGVQIRQTGGLGSEARISIRGLEGKRVQIFIEGNPLNTPDGSLSINDIPLQLIERIEIYKGTVPAWLGGDGLGGAVNIVIKHRDISYLDASVTRESNHTTILSLLGKKTFERAGMELGAGLFYTATENDYTMESPYQPGLRIKRDHDAYQSLMAGTSLRFHKLWFDEIELEGVYLRNDKQIQGIQRNIQQAKNSADSRILALNARKEGLWHGRLDVRYSLILGSFTTHLTDTSSWMYNWDGSRYPSILGKGEIGTGPNLSSNRQQELRHRLNLNYKLATAWSLNLNNTIRKAGFNPDDSLGNAYAGKNMYNYPGDLFNSVTGLALEGAVLEGKLLMSASLKHYYYQVSGYNTNIYVIGEPDKVSNVQQDVGYNLGIRYNFTPALLVKASYEKALRMPQPTELFGDGALITPAITLHPELAHNVTAGIFYDGKLSDQRRLQLESNVFYMDVSNLIQLAGNGLSLGYVNYQQARIKGVDAEVKYDISRDFYVSGNATWQRLTDAMRYLPGSNHVANPTYQLQLPNIPSFFTNWSVEYHHDGWPFSHSRTRVIYEGSYVHQYDYGFAVSSYENLRIPGYHTHNLAWEQSFRRNRYTITAEVHNLADAIVINNYNNPLPGRTWRLRFRYLLFGKNQ</sequence>
<keyword evidence="4 10" id="KW-0812">Transmembrane</keyword>
<dbReference type="GO" id="GO:0044718">
    <property type="term" value="P:siderophore transmembrane transport"/>
    <property type="evidence" value="ECO:0007669"/>
    <property type="project" value="TreeGrafter"/>
</dbReference>
<keyword evidence="8 16" id="KW-0675">Receptor</keyword>
<dbReference type="AlphaFoldDB" id="A0A1I0S9E0"/>
<comment type="subcellular location">
    <subcellularLocation>
        <location evidence="1 10">Cell outer membrane</location>
        <topology evidence="1 10">Multi-pass membrane protein</topology>
    </subcellularLocation>
</comment>
<feature type="domain" description="TonB-dependent receptor plug" evidence="15">
    <location>
        <begin position="59"/>
        <end position="162"/>
    </location>
</feature>
<evidence type="ECO:0000259" key="15">
    <source>
        <dbReference type="Pfam" id="PF07715"/>
    </source>
</evidence>
<feature type="compositionally biased region" description="Basic and acidic residues" evidence="12">
    <location>
        <begin position="22"/>
        <end position="31"/>
    </location>
</feature>
<evidence type="ECO:0000256" key="6">
    <source>
        <dbReference type="ARBA" id="ARBA00023077"/>
    </source>
</evidence>
<dbReference type="RefSeq" id="WP_089899637.1">
    <property type="nucleotide sequence ID" value="NZ_FOJG01000002.1"/>
</dbReference>
<dbReference type="PANTHER" id="PTHR30069">
    <property type="entry name" value="TONB-DEPENDENT OUTER MEMBRANE RECEPTOR"/>
    <property type="match status" value="1"/>
</dbReference>
<dbReference type="Gene3D" id="2.40.170.20">
    <property type="entry name" value="TonB-dependent receptor, beta-barrel domain"/>
    <property type="match status" value="1"/>
</dbReference>
<dbReference type="InterPro" id="IPR000531">
    <property type="entry name" value="Beta-barrel_TonB"/>
</dbReference>
<keyword evidence="7 10" id="KW-0472">Membrane</keyword>
<keyword evidence="2 10" id="KW-0813">Transport</keyword>
<gene>
    <name evidence="16" type="ORF">SAMN04488122_5116</name>
</gene>
<protein>
    <submittedName>
        <fullName evidence="16">Outer membrane cobalamin receptor protein</fullName>
    </submittedName>
</protein>
<evidence type="ECO:0000256" key="7">
    <source>
        <dbReference type="ARBA" id="ARBA00023136"/>
    </source>
</evidence>
<keyword evidence="5 13" id="KW-0732">Signal</keyword>
<keyword evidence="9 10" id="KW-0998">Cell outer membrane</keyword>
<organism evidence="16 17">
    <name type="scientific">Chitinophaga arvensicola</name>
    <dbReference type="NCBI Taxonomy" id="29529"/>
    <lineage>
        <taxon>Bacteria</taxon>
        <taxon>Pseudomonadati</taxon>
        <taxon>Bacteroidota</taxon>
        <taxon>Chitinophagia</taxon>
        <taxon>Chitinophagales</taxon>
        <taxon>Chitinophagaceae</taxon>
        <taxon>Chitinophaga</taxon>
    </lineage>
</organism>
<feature type="region of interest" description="Disordered" evidence="12">
    <location>
        <begin position="21"/>
        <end position="42"/>
    </location>
</feature>
<keyword evidence="17" id="KW-1185">Reference proteome</keyword>
<dbReference type="PROSITE" id="PS52016">
    <property type="entry name" value="TONB_DEPENDENT_REC_3"/>
    <property type="match status" value="1"/>
</dbReference>
<dbReference type="PANTHER" id="PTHR30069:SF29">
    <property type="entry name" value="HEMOGLOBIN AND HEMOGLOBIN-HAPTOGLOBIN-BINDING PROTEIN 1-RELATED"/>
    <property type="match status" value="1"/>
</dbReference>
<evidence type="ECO:0000313" key="16">
    <source>
        <dbReference type="EMBL" id="SEW52789.1"/>
    </source>
</evidence>
<dbReference type="EMBL" id="FOJG01000002">
    <property type="protein sequence ID" value="SEW52789.1"/>
    <property type="molecule type" value="Genomic_DNA"/>
</dbReference>
<evidence type="ECO:0000256" key="5">
    <source>
        <dbReference type="ARBA" id="ARBA00022729"/>
    </source>
</evidence>
<comment type="similarity">
    <text evidence="10 11">Belongs to the TonB-dependent receptor family.</text>
</comment>
<feature type="chain" id="PRO_5011480887" evidence="13">
    <location>
        <begin position="21"/>
        <end position="719"/>
    </location>
</feature>
<dbReference type="GO" id="GO:0009279">
    <property type="term" value="C:cell outer membrane"/>
    <property type="evidence" value="ECO:0007669"/>
    <property type="project" value="UniProtKB-SubCell"/>
</dbReference>
<dbReference type="OrthoDB" id="9812892at2"/>